<protein>
    <submittedName>
        <fullName evidence="3">ABC transporter substrate-binding protein</fullName>
    </submittedName>
</protein>
<evidence type="ECO:0000313" key="4">
    <source>
        <dbReference type="Proteomes" id="UP001180754"/>
    </source>
</evidence>
<feature type="chain" id="PRO_5046314891" evidence="1">
    <location>
        <begin position="23"/>
        <end position="141"/>
    </location>
</feature>
<feature type="non-terminal residue" evidence="3">
    <location>
        <position position="141"/>
    </location>
</feature>
<name>A0ABU2XWT5_9ACTN</name>
<dbReference type="RefSeq" id="WP_311730956.1">
    <property type="nucleotide sequence ID" value="NZ_JAVRFD010000099.1"/>
</dbReference>
<dbReference type="PANTHER" id="PTHR30290:SF83">
    <property type="entry name" value="ABC TRANSPORTER SUBSTRATE-BINDING PROTEIN"/>
    <property type="match status" value="1"/>
</dbReference>
<evidence type="ECO:0000313" key="3">
    <source>
        <dbReference type="EMBL" id="MDT0550383.1"/>
    </source>
</evidence>
<proteinExistence type="predicted"/>
<evidence type="ECO:0000256" key="1">
    <source>
        <dbReference type="SAM" id="SignalP"/>
    </source>
</evidence>
<sequence>MRGAKSAKWVAGAAVIALAATACGGSDNGDGGKKNSGQPAGYVSIDVGEPQKPLMPADTNESNGAYVIRSLFSQLLGFDSKGEIIFLNAESLDTEDSKTWTVKLKKGWKFHNGEDVTAQSYIDAWNWYANVKNKQQNAFWF</sequence>
<dbReference type="InterPro" id="IPR039424">
    <property type="entry name" value="SBP_5"/>
</dbReference>
<dbReference type="SUPFAM" id="SSF53850">
    <property type="entry name" value="Periplasmic binding protein-like II"/>
    <property type="match status" value="1"/>
</dbReference>
<organism evidence="3 4">
    <name type="scientific">Streptomyces lonegramiae</name>
    <dbReference type="NCBI Taxonomy" id="3075524"/>
    <lineage>
        <taxon>Bacteria</taxon>
        <taxon>Bacillati</taxon>
        <taxon>Actinomycetota</taxon>
        <taxon>Actinomycetes</taxon>
        <taxon>Kitasatosporales</taxon>
        <taxon>Streptomycetaceae</taxon>
        <taxon>Streptomyces</taxon>
    </lineage>
</organism>
<feature type="domain" description="Solute-binding protein family 5" evidence="2">
    <location>
        <begin position="89"/>
        <end position="139"/>
    </location>
</feature>
<dbReference type="PANTHER" id="PTHR30290">
    <property type="entry name" value="PERIPLASMIC BINDING COMPONENT OF ABC TRANSPORTER"/>
    <property type="match status" value="1"/>
</dbReference>
<dbReference type="Pfam" id="PF00496">
    <property type="entry name" value="SBP_bac_5"/>
    <property type="match status" value="1"/>
</dbReference>
<reference evidence="3" key="1">
    <citation type="submission" date="2024-05" db="EMBL/GenBank/DDBJ databases">
        <title>30 novel species of actinomycetes from the DSMZ collection.</title>
        <authorList>
            <person name="Nouioui I."/>
        </authorList>
    </citation>
    <scope>NUCLEOTIDE SEQUENCE</scope>
    <source>
        <strain evidence="3">DSM 41529</strain>
    </source>
</reference>
<evidence type="ECO:0000259" key="2">
    <source>
        <dbReference type="Pfam" id="PF00496"/>
    </source>
</evidence>
<comment type="caution">
    <text evidence="3">The sequence shown here is derived from an EMBL/GenBank/DDBJ whole genome shotgun (WGS) entry which is preliminary data.</text>
</comment>
<dbReference type="Gene3D" id="3.90.76.10">
    <property type="entry name" value="Dipeptide-binding Protein, Domain 1"/>
    <property type="match status" value="1"/>
</dbReference>
<dbReference type="Proteomes" id="UP001180754">
    <property type="component" value="Unassembled WGS sequence"/>
</dbReference>
<feature type="signal peptide" evidence="1">
    <location>
        <begin position="1"/>
        <end position="22"/>
    </location>
</feature>
<dbReference type="PROSITE" id="PS51257">
    <property type="entry name" value="PROKAR_LIPOPROTEIN"/>
    <property type="match status" value="1"/>
</dbReference>
<keyword evidence="4" id="KW-1185">Reference proteome</keyword>
<accession>A0ABU2XWT5</accession>
<dbReference type="Gene3D" id="3.40.190.10">
    <property type="entry name" value="Periplasmic binding protein-like II"/>
    <property type="match status" value="1"/>
</dbReference>
<dbReference type="EMBL" id="JAVRFD010000099">
    <property type="protein sequence ID" value="MDT0550383.1"/>
    <property type="molecule type" value="Genomic_DNA"/>
</dbReference>
<gene>
    <name evidence="3" type="ORF">RND15_48285</name>
</gene>
<dbReference type="InterPro" id="IPR000914">
    <property type="entry name" value="SBP_5_dom"/>
</dbReference>
<keyword evidence="1" id="KW-0732">Signal</keyword>